<protein>
    <recommendedName>
        <fullName evidence="10">Beta-xylanase</fullName>
        <ecNumber evidence="10">3.2.1.8</ecNumber>
    </recommendedName>
</protein>
<keyword evidence="5 10" id="KW-0378">Hydrolase</keyword>
<dbReference type="Proteomes" id="UP000594759">
    <property type="component" value="Chromosome"/>
</dbReference>
<evidence type="ECO:0000256" key="11">
    <source>
        <dbReference type="SAM" id="SignalP"/>
    </source>
</evidence>
<dbReference type="Gene3D" id="3.20.20.80">
    <property type="entry name" value="Glycosidases"/>
    <property type="match status" value="1"/>
</dbReference>
<name>A0A7S9L0P5_9SPHI</name>
<dbReference type="PRINTS" id="PR00134">
    <property type="entry name" value="GLHYDRLASE10"/>
</dbReference>
<dbReference type="InterPro" id="IPR017853">
    <property type="entry name" value="GH"/>
</dbReference>
<dbReference type="PROSITE" id="PS51760">
    <property type="entry name" value="GH10_2"/>
    <property type="match status" value="1"/>
</dbReference>
<sequence>MKTSTKISLASGLLLSISLLSISCAKYKSTSIDPGTVTPTKTEEVTLKSAMPFPMGAALNVSLLKSNTNYRNLTIKEFNSVTAENAMKFASLHPSKDTYTWSDADYLIDFANANGMRVHGHTLNWYKSLPDWVNNFQGTTAEWENLLKTHIQTVVGHFKGKVASWDVVNEAIADDGTIRNSIWVQKLGADYIGRAFQYAHEADPNALLFYNDYGHEFGPTKRTAILNLVNSLKSKGIPIDGIGLQMHTRVTQTDANLATAITTAAATGLKIHISEIDIALNPDNTAGATYTTALADQQAAKYKAIVKAYNSIPKAQQFGITQWNVTDADSWIPSNYNRPDWPLPFDAQYQRKPAYQGILDGIK</sequence>
<dbReference type="InterPro" id="IPR031158">
    <property type="entry name" value="GH10_AS"/>
</dbReference>
<dbReference type="EMBL" id="CP064939">
    <property type="protein sequence ID" value="QPH40350.1"/>
    <property type="molecule type" value="Genomic_DNA"/>
</dbReference>
<comment type="similarity">
    <text evidence="2 10">Belongs to the glycosyl hydrolase 10 (cellulase F) family.</text>
</comment>
<proteinExistence type="inferred from homology"/>
<evidence type="ECO:0000256" key="8">
    <source>
        <dbReference type="ARBA" id="ARBA00023326"/>
    </source>
</evidence>
<evidence type="ECO:0000256" key="5">
    <source>
        <dbReference type="ARBA" id="ARBA00022801"/>
    </source>
</evidence>
<keyword evidence="4 11" id="KW-0732">Signal</keyword>
<evidence type="ECO:0000256" key="9">
    <source>
        <dbReference type="PROSITE-ProRule" id="PRU10061"/>
    </source>
</evidence>
<organism evidence="13 14">
    <name type="scientific">Pedobacter endophyticus</name>
    <dbReference type="NCBI Taxonomy" id="2789740"/>
    <lineage>
        <taxon>Bacteria</taxon>
        <taxon>Pseudomonadati</taxon>
        <taxon>Bacteroidota</taxon>
        <taxon>Sphingobacteriia</taxon>
        <taxon>Sphingobacteriales</taxon>
        <taxon>Sphingobacteriaceae</taxon>
        <taxon>Pedobacter</taxon>
    </lineage>
</organism>
<feature type="chain" id="PRO_5032667880" description="Beta-xylanase" evidence="11">
    <location>
        <begin position="26"/>
        <end position="363"/>
    </location>
</feature>
<evidence type="ECO:0000259" key="12">
    <source>
        <dbReference type="PROSITE" id="PS51760"/>
    </source>
</evidence>
<dbReference type="PANTHER" id="PTHR31490">
    <property type="entry name" value="GLYCOSYL HYDROLASE"/>
    <property type="match status" value="1"/>
</dbReference>
<comment type="catalytic activity">
    <reaction evidence="1 10">
        <text>Endohydrolysis of (1-&gt;4)-beta-D-xylosidic linkages in xylans.</text>
        <dbReference type="EC" id="3.2.1.8"/>
    </reaction>
</comment>
<dbReference type="InterPro" id="IPR001000">
    <property type="entry name" value="GH10_dom"/>
</dbReference>
<dbReference type="PROSITE" id="PS00591">
    <property type="entry name" value="GH10_1"/>
    <property type="match status" value="1"/>
</dbReference>
<dbReference type="KEGG" id="pex:IZT61_03460"/>
<dbReference type="EC" id="3.2.1.8" evidence="10"/>
<keyword evidence="3 13" id="KW-0858">Xylan degradation</keyword>
<dbReference type="AlphaFoldDB" id="A0A7S9L0P5"/>
<feature type="domain" description="GH10" evidence="12">
    <location>
        <begin position="41"/>
        <end position="361"/>
    </location>
</feature>
<keyword evidence="6 10" id="KW-0119">Carbohydrate metabolism</keyword>
<dbReference type="SMART" id="SM00633">
    <property type="entry name" value="Glyco_10"/>
    <property type="match status" value="1"/>
</dbReference>
<evidence type="ECO:0000313" key="13">
    <source>
        <dbReference type="EMBL" id="QPH40350.1"/>
    </source>
</evidence>
<feature type="signal peptide" evidence="11">
    <location>
        <begin position="1"/>
        <end position="25"/>
    </location>
</feature>
<evidence type="ECO:0000256" key="10">
    <source>
        <dbReference type="RuleBase" id="RU361174"/>
    </source>
</evidence>
<keyword evidence="7 10" id="KW-0326">Glycosidase</keyword>
<reference evidence="13 14" key="1">
    <citation type="submission" date="2020-11" db="EMBL/GenBank/DDBJ databases">
        <title>Pedobacter endophytica, an endophytic bacteria isolated form Carex pumila.</title>
        <authorList>
            <person name="Peng Y."/>
            <person name="Jiang L."/>
            <person name="Lee J."/>
        </authorList>
    </citation>
    <scope>NUCLEOTIDE SEQUENCE [LARGE SCALE GENOMIC DNA]</scope>
    <source>
        <strain evidence="13 14">JBR3-12</strain>
    </source>
</reference>
<feature type="active site" description="Nucleophile" evidence="9">
    <location>
        <position position="275"/>
    </location>
</feature>
<dbReference type="RefSeq" id="WP_196099804.1">
    <property type="nucleotide sequence ID" value="NZ_CP064939.1"/>
</dbReference>
<dbReference type="GO" id="GO:0045493">
    <property type="term" value="P:xylan catabolic process"/>
    <property type="evidence" value="ECO:0007669"/>
    <property type="project" value="UniProtKB-KW"/>
</dbReference>
<dbReference type="PROSITE" id="PS51257">
    <property type="entry name" value="PROKAR_LIPOPROTEIN"/>
    <property type="match status" value="1"/>
</dbReference>
<evidence type="ECO:0000256" key="3">
    <source>
        <dbReference type="ARBA" id="ARBA00022651"/>
    </source>
</evidence>
<accession>A0A7S9L0P5</accession>
<keyword evidence="8 10" id="KW-0624">Polysaccharide degradation</keyword>
<dbReference type="SUPFAM" id="SSF51445">
    <property type="entry name" value="(Trans)glycosidases"/>
    <property type="match status" value="1"/>
</dbReference>
<evidence type="ECO:0000256" key="4">
    <source>
        <dbReference type="ARBA" id="ARBA00022729"/>
    </source>
</evidence>
<keyword evidence="14" id="KW-1185">Reference proteome</keyword>
<dbReference type="Pfam" id="PF00331">
    <property type="entry name" value="Glyco_hydro_10"/>
    <property type="match status" value="1"/>
</dbReference>
<evidence type="ECO:0000256" key="7">
    <source>
        <dbReference type="ARBA" id="ARBA00023295"/>
    </source>
</evidence>
<evidence type="ECO:0000256" key="1">
    <source>
        <dbReference type="ARBA" id="ARBA00000681"/>
    </source>
</evidence>
<evidence type="ECO:0000256" key="2">
    <source>
        <dbReference type="ARBA" id="ARBA00007495"/>
    </source>
</evidence>
<evidence type="ECO:0000256" key="6">
    <source>
        <dbReference type="ARBA" id="ARBA00023277"/>
    </source>
</evidence>
<dbReference type="PANTHER" id="PTHR31490:SF88">
    <property type="entry name" value="BETA-XYLANASE"/>
    <property type="match status" value="1"/>
</dbReference>
<dbReference type="GO" id="GO:0031176">
    <property type="term" value="F:endo-1,4-beta-xylanase activity"/>
    <property type="evidence" value="ECO:0007669"/>
    <property type="project" value="UniProtKB-EC"/>
</dbReference>
<evidence type="ECO:0000313" key="14">
    <source>
        <dbReference type="Proteomes" id="UP000594759"/>
    </source>
</evidence>
<dbReference type="InterPro" id="IPR044846">
    <property type="entry name" value="GH10"/>
</dbReference>
<gene>
    <name evidence="13" type="ORF">IZT61_03460</name>
</gene>